<evidence type="ECO:0000256" key="1">
    <source>
        <dbReference type="ARBA" id="ARBA00008857"/>
    </source>
</evidence>
<sequence length="361" mass="41128">MPKLTETFARKAPQTKDGTAKHWDSEVRGLVLFVGKKSKTWYYQKDVGGNTRRVLIGRFPVVSANVARKTALGFALEWGRGAGKKIQIGAPTLEAAMEAYLARPKLRSESHKHGLRLQFDRHLKDWLRLPLDEISKAMVAERHRSLAATPSAANHTLKYFRTVWNHARRVHDLPESPTMAIEWYEEQPNGAIIEDLRAWRRGVDDLANPIHKVFYELILFSGLRKSEALTLEWKNVYEDRIHLPMTKNGRSFDLPILQLHHEILAPVRGLSRAWVFPSPKSARGHVTGPEKFEWSPHAHRRTFATVAMEAGVLEEIVGRLLNHTPLSITGQRYARPSLDALRPSMQAACDELRRRSDPTSE</sequence>
<dbReference type="AlphaFoldDB" id="A0A1H7B336"/>
<dbReference type="InterPro" id="IPR013762">
    <property type="entry name" value="Integrase-like_cat_sf"/>
</dbReference>
<dbReference type="RefSeq" id="WP_092367170.1">
    <property type="nucleotide sequence ID" value="NZ_BMGV01000006.1"/>
</dbReference>
<keyword evidence="4" id="KW-0233">DNA recombination</keyword>
<dbReference type="STRING" id="1227549.SAMN05444007_106269"/>
<dbReference type="OrthoDB" id="6388170at2"/>
<dbReference type="PANTHER" id="PTHR30629:SF2">
    <property type="entry name" value="PROPHAGE INTEGRASE INTS-RELATED"/>
    <property type="match status" value="1"/>
</dbReference>
<evidence type="ECO:0000256" key="4">
    <source>
        <dbReference type="ARBA" id="ARBA00023172"/>
    </source>
</evidence>
<comment type="similarity">
    <text evidence="1">Belongs to the 'phage' integrase family.</text>
</comment>
<evidence type="ECO:0000313" key="7">
    <source>
        <dbReference type="Proteomes" id="UP000199379"/>
    </source>
</evidence>
<dbReference type="InterPro" id="IPR002104">
    <property type="entry name" value="Integrase_catalytic"/>
</dbReference>
<protein>
    <submittedName>
        <fullName evidence="6">Phage integrase family protein</fullName>
    </submittedName>
</protein>
<keyword evidence="2" id="KW-0229">DNA integration</keyword>
<name>A0A1H7B336_9RHOB</name>
<dbReference type="SUPFAM" id="SSF56349">
    <property type="entry name" value="DNA breaking-rejoining enzymes"/>
    <property type="match status" value="1"/>
</dbReference>
<dbReference type="GO" id="GO:0015074">
    <property type="term" value="P:DNA integration"/>
    <property type="evidence" value="ECO:0007669"/>
    <property type="project" value="UniProtKB-KW"/>
</dbReference>
<evidence type="ECO:0000313" key="6">
    <source>
        <dbReference type="EMBL" id="SEJ72163.1"/>
    </source>
</evidence>
<organism evidence="6 7">
    <name type="scientific">Cribrihabitans marinus</name>
    <dbReference type="NCBI Taxonomy" id="1227549"/>
    <lineage>
        <taxon>Bacteria</taxon>
        <taxon>Pseudomonadati</taxon>
        <taxon>Pseudomonadota</taxon>
        <taxon>Alphaproteobacteria</taxon>
        <taxon>Rhodobacterales</taxon>
        <taxon>Paracoccaceae</taxon>
        <taxon>Cribrihabitans</taxon>
    </lineage>
</organism>
<dbReference type="GO" id="GO:0003677">
    <property type="term" value="F:DNA binding"/>
    <property type="evidence" value="ECO:0007669"/>
    <property type="project" value="UniProtKB-KW"/>
</dbReference>
<feature type="domain" description="Tyr recombinase" evidence="5">
    <location>
        <begin position="186"/>
        <end position="346"/>
    </location>
</feature>
<evidence type="ECO:0000256" key="2">
    <source>
        <dbReference type="ARBA" id="ARBA00022908"/>
    </source>
</evidence>
<proteinExistence type="inferred from homology"/>
<dbReference type="Gene3D" id="1.10.443.10">
    <property type="entry name" value="Intergrase catalytic core"/>
    <property type="match status" value="1"/>
</dbReference>
<evidence type="ECO:0000256" key="3">
    <source>
        <dbReference type="ARBA" id="ARBA00023125"/>
    </source>
</evidence>
<accession>A0A1H7B336</accession>
<gene>
    <name evidence="6" type="ORF">SAMN05444007_106269</name>
</gene>
<dbReference type="InterPro" id="IPR010998">
    <property type="entry name" value="Integrase_recombinase_N"/>
</dbReference>
<dbReference type="InterPro" id="IPR038488">
    <property type="entry name" value="Integrase_DNA-bd_sf"/>
</dbReference>
<dbReference type="PANTHER" id="PTHR30629">
    <property type="entry name" value="PROPHAGE INTEGRASE"/>
    <property type="match status" value="1"/>
</dbReference>
<dbReference type="InterPro" id="IPR050808">
    <property type="entry name" value="Phage_Integrase"/>
</dbReference>
<dbReference type="Pfam" id="PF00589">
    <property type="entry name" value="Phage_integrase"/>
    <property type="match status" value="1"/>
</dbReference>
<dbReference type="GO" id="GO:0006310">
    <property type="term" value="P:DNA recombination"/>
    <property type="evidence" value="ECO:0007669"/>
    <property type="project" value="UniProtKB-KW"/>
</dbReference>
<dbReference type="Proteomes" id="UP000199379">
    <property type="component" value="Unassembled WGS sequence"/>
</dbReference>
<dbReference type="PROSITE" id="PS51898">
    <property type="entry name" value="TYR_RECOMBINASE"/>
    <property type="match status" value="1"/>
</dbReference>
<dbReference type="Pfam" id="PF13356">
    <property type="entry name" value="Arm-DNA-bind_3"/>
    <property type="match status" value="1"/>
</dbReference>
<dbReference type="Gene3D" id="3.30.160.390">
    <property type="entry name" value="Integrase, DNA-binding domain"/>
    <property type="match status" value="1"/>
</dbReference>
<dbReference type="InterPro" id="IPR011010">
    <property type="entry name" value="DNA_brk_join_enz"/>
</dbReference>
<evidence type="ECO:0000259" key="5">
    <source>
        <dbReference type="PROSITE" id="PS51898"/>
    </source>
</evidence>
<keyword evidence="3" id="KW-0238">DNA-binding</keyword>
<reference evidence="6 7" key="1">
    <citation type="submission" date="2016-10" db="EMBL/GenBank/DDBJ databases">
        <authorList>
            <person name="de Groot N.N."/>
        </authorList>
    </citation>
    <scope>NUCLEOTIDE SEQUENCE [LARGE SCALE GENOMIC DNA]</scope>
    <source>
        <strain evidence="6 7">DSM 29340</strain>
    </source>
</reference>
<dbReference type="EMBL" id="FNYD01000006">
    <property type="protein sequence ID" value="SEJ72163.1"/>
    <property type="molecule type" value="Genomic_DNA"/>
</dbReference>
<dbReference type="Gene3D" id="1.10.150.130">
    <property type="match status" value="1"/>
</dbReference>
<dbReference type="InterPro" id="IPR025166">
    <property type="entry name" value="Integrase_DNA_bind_dom"/>
</dbReference>
<keyword evidence="7" id="KW-1185">Reference proteome</keyword>